<organism evidence="1 2">
    <name type="scientific">Candidatus Vogelbacteria bacterium RIFOXYD1_FULL_44_32</name>
    <dbReference type="NCBI Taxonomy" id="1802438"/>
    <lineage>
        <taxon>Bacteria</taxon>
        <taxon>Candidatus Vogeliibacteriota</taxon>
    </lineage>
</organism>
<protein>
    <recommendedName>
        <fullName evidence="3">Homing endonuclease LAGLIDADG domain-containing protein</fullName>
    </recommendedName>
</protein>
<dbReference type="EMBL" id="MHTJ01000002">
    <property type="protein sequence ID" value="OHA58849.1"/>
    <property type="molecule type" value="Genomic_DNA"/>
</dbReference>
<evidence type="ECO:0000313" key="2">
    <source>
        <dbReference type="Proteomes" id="UP000177043"/>
    </source>
</evidence>
<dbReference type="AlphaFoldDB" id="A0A1G2QFL9"/>
<proteinExistence type="predicted"/>
<accession>A0A1G2QFL9</accession>
<evidence type="ECO:0008006" key="3">
    <source>
        <dbReference type="Google" id="ProtNLM"/>
    </source>
</evidence>
<reference evidence="1 2" key="1">
    <citation type="journal article" date="2016" name="Nat. Commun.">
        <title>Thousands of microbial genomes shed light on interconnected biogeochemical processes in an aquifer system.</title>
        <authorList>
            <person name="Anantharaman K."/>
            <person name="Brown C.T."/>
            <person name="Hug L.A."/>
            <person name="Sharon I."/>
            <person name="Castelle C.J."/>
            <person name="Probst A.J."/>
            <person name="Thomas B.C."/>
            <person name="Singh A."/>
            <person name="Wilkins M.J."/>
            <person name="Karaoz U."/>
            <person name="Brodie E.L."/>
            <person name="Williams K.H."/>
            <person name="Hubbard S.S."/>
            <person name="Banfield J.F."/>
        </authorList>
    </citation>
    <scope>NUCLEOTIDE SEQUENCE [LARGE SCALE GENOMIC DNA]</scope>
</reference>
<dbReference type="Proteomes" id="UP000177043">
    <property type="component" value="Unassembled WGS sequence"/>
</dbReference>
<sequence>MNISKGTLSYWLSDVPYTPNKYTIDKIGKARLASNFAKRRIKLESISAAKKEAIRDVGVLNKRDLFMLGIGLYLGEGAKTNDSVRIINSDPKIIKLAVRWFKEICGLSISNFRVRLHLYPDNKVVDAINFWSKELGIKKDYFQKIQIDQRKDKKKFNKGKLPFGTAHLSIVSNGDKRFGVYLARRINAWIENVLR</sequence>
<gene>
    <name evidence="1" type="ORF">A2571_00490</name>
</gene>
<dbReference type="STRING" id="1802438.A2571_00490"/>
<comment type="caution">
    <text evidence="1">The sequence shown here is derived from an EMBL/GenBank/DDBJ whole genome shotgun (WGS) entry which is preliminary data.</text>
</comment>
<name>A0A1G2QFL9_9BACT</name>
<evidence type="ECO:0000313" key="1">
    <source>
        <dbReference type="EMBL" id="OHA58849.1"/>
    </source>
</evidence>